<evidence type="ECO:0000259" key="11">
    <source>
        <dbReference type="Pfam" id="PF07715"/>
    </source>
</evidence>
<evidence type="ECO:0000256" key="3">
    <source>
        <dbReference type="ARBA" id="ARBA00022496"/>
    </source>
</evidence>
<dbReference type="EMBL" id="UINC01017561">
    <property type="protein sequence ID" value="SVA72953.1"/>
    <property type="molecule type" value="Genomic_DNA"/>
</dbReference>
<protein>
    <recommendedName>
        <fullName evidence="13">TonB-dependent receptor plug domain-containing protein</fullName>
    </recommendedName>
</protein>
<reference evidence="12" key="1">
    <citation type="submission" date="2018-05" db="EMBL/GenBank/DDBJ databases">
        <authorList>
            <person name="Lanie J.A."/>
            <person name="Ng W.-L."/>
            <person name="Kazmierczak K.M."/>
            <person name="Andrzejewski T.M."/>
            <person name="Davidsen T.M."/>
            <person name="Wayne K.J."/>
            <person name="Tettelin H."/>
            <person name="Glass J.I."/>
            <person name="Rusch D."/>
            <person name="Podicherti R."/>
            <person name="Tsui H.-C.T."/>
            <person name="Winkler M.E."/>
        </authorList>
    </citation>
    <scope>NUCLEOTIDE SEQUENCE</scope>
</reference>
<dbReference type="PANTHER" id="PTHR32552:SF81">
    <property type="entry name" value="TONB-DEPENDENT OUTER MEMBRANE RECEPTOR"/>
    <property type="match status" value="1"/>
</dbReference>
<dbReference type="Gene3D" id="2.40.170.20">
    <property type="entry name" value="TonB-dependent receptor, beta-barrel domain"/>
    <property type="match status" value="1"/>
</dbReference>
<dbReference type="PROSITE" id="PS52016">
    <property type="entry name" value="TONB_DEPENDENT_REC_3"/>
    <property type="match status" value="1"/>
</dbReference>
<comment type="subcellular location">
    <subcellularLocation>
        <location evidence="1">Cell outer membrane</location>
        <topology evidence="1">Multi-pass membrane protein</topology>
    </subcellularLocation>
</comment>
<evidence type="ECO:0000256" key="7">
    <source>
        <dbReference type="ARBA" id="ARBA00023077"/>
    </source>
</evidence>
<keyword evidence="2" id="KW-0813">Transport</keyword>
<keyword evidence="6" id="KW-0406">Ion transport</keyword>
<sequence>MAFNNLLSKITLFSLILIPFTVFSAEEEASGGVLEEIVVTARKREETAQSVPIPISALSAAQLEARNITEIRDIERITPNMDFEYSAVNNAMTQVFLRGIGQVNWSATQDPKIGIYIDGVYLSRPQGGLVDLMDVERVEVLRGPQGTLFGRNTTAGLIQIITKGPSQEKEAYLKLGSGTDGHEMFGGMLNLPLSDNMAARFAVYSKESDGHMLNSATGNFHGNENSTSYRASTSWTGDVYDARFTFDRFESDELTALGSCRFTGPEVSALAQGLSAVAFIFGSYDSMKANCRNSSRHHSIDNSPRTDTESQVSSYTLTQSFNLPIGDLTFISNKREIETFNGSWGWNFGNGPGISGLSNFLEVHNNSSENDIDSHEIRLSGSSDSFDWVIGAYVFEENSIEDMDVPLFRGVLPPAPTVWPVFYIPGLADAAIGAQMFGSRTQGWDVTNENDAVFMEGTYQINDKVDITVGVRRTNDDRFFTRWQTLYGGAFDPTYLCPGMPTVEPIPGTLVPLSDRCTQTVSYSETTPRVIMSYQYSDDVLLYGSYSVGYSSGGFNQDIAMRPYLPETSDNLEFGFKSTVRDGKVRLNGTFFHNSYENQQLTVGRIVRGQPTADLINAQEATLTGIEIEMLAQLNENWSMTVAYGHLDGEYDEFIVEDNIYDPITLVETIVTRDLSGYAFGNGGKQDTLDVSFIHTTSLPSGGDLVSIIGATRKDDQWFSLENTPTSFTPGYTLLDGRVTWNLSDGVTSISFWGNNLTDKDYVFNMLDQAGDIQIGGTDPSLGMVADYWGLPRRLGVEFRRDF</sequence>
<gene>
    <name evidence="12" type="ORF">METZ01_LOCUS125807</name>
</gene>
<keyword evidence="8" id="KW-0472">Membrane</keyword>
<evidence type="ECO:0000256" key="1">
    <source>
        <dbReference type="ARBA" id="ARBA00004571"/>
    </source>
</evidence>
<dbReference type="SUPFAM" id="SSF56935">
    <property type="entry name" value="Porins"/>
    <property type="match status" value="1"/>
</dbReference>
<dbReference type="GO" id="GO:0009279">
    <property type="term" value="C:cell outer membrane"/>
    <property type="evidence" value="ECO:0007669"/>
    <property type="project" value="UniProtKB-SubCell"/>
</dbReference>
<dbReference type="InterPro" id="IPR036942">
    <property type="entry name" value="Beta-barrel_TonB_sf"/>
</dbReference>
<dbReference type="Pfam" id="PF07715">
    <property type="entry name" value="Plug"/>
    <property type="match status" value="1"/>
</dbReference>
<evidence type="ECO:0000256" key="9">
    <source>
        <dbReference type="ARBA" id="ARBA00023237"/>
    </source>
</evidence>
<dbReference type="PANTHER" id="PTHR32552">
    <property type="entry name" value="FERRICHROME IRON RECEPTOR-RELATED"/>
    <property type="match status" value="1"/>
</dbReference>
<proteinExistence type="predicted"/>
<feature type="domain" description="TonB-dependent receptor plug" evidence="11">
    <location>
        <begin position="48"/>
        <end position="156"/>
    </location>
</feature>
<name>A0A381Y8Z9_9ZZZZ</name>
<evidence type="ECO:0000256" key="6">
    <source>
        <dbReference type="ARBA" id="ARBA00023065"/>
    </source>
</evidence>
<dbReference type="InterPro" id="IPR000531">
    <property type="entry name" value="Beta-barrel_TonB"/>
</dbReference>
<keyword evidence="5" id="KW-0408">Iron</keyword>
<dbReference type="InterPro" id="IPR012910">
    <property type="entry name" value="Plug_dom"/>
</dbReference>
<dbReference type="InterPro" id="IPR039426">
    <property type="entry name" value="TonB-dep_rcpt-like"/>
</dbReference>
<keyword evidence="3" id="KW-0410">Iron transport</keyword>
<evidence type="ECO:0000256" key="5">
    <source>
        <dbReference type="ARBA" id="ARBA00023004"/>
    </source>
</evidence>
<evidence type="ECO:0000259" key="10">
    <source>
        <dbReference type="Pfam" id="PF00593"/>
    </source>
</evidence>
<evidence type="ECO:0000256" key="4">
    <source>
        <dbReference type="ARBA" id="ARBA00022692"/>
    </source>
</evidence>
<evidence type="ECO:0008006" key="13">
    <source>
        <dbReference type="Google" id="ProtNLM"/>
    </source>
</evidence>
<dbReference type="AlphaFoldDB" id="A0A381Y8Z9"/>
<dbReference type="GO" id="GO:0006826">
    <property type="term" value="P:iron ion transport"/>
    <property type="evidence" value="ECO:0007669"/>
    <property type="project" value="UniProtKB-KW"/>
</dbReference>
<organism evidence="12">
    <name type="scientific">marine metagenome</name>
    <dbReference type="NCBI Taxonomy" id="408172"/>
    <lineage>
        <taxon>unclassified sequences</taxon>
        <taxon>metagenomes</taxon>
        <taxon>ecological metagenomes</taxon>
    </lineage>
</organism>
<evidence type="ECO:0000313" key="12">
    <source>
        <dbReference type="EMBL" id="SVA72953.1"/>
    </source>
</evidence>
<keyword evidence="4" id="KW-0812">Transmembrane</keyword>
<evidence type="ECO:0000256" key="8">
    <source>
        <dbReference type="ARBA" id="ARBA00023136"/>
    </source>
</evidence>
<keyword evidence="7" id="KW-0798">TonB box</keyword>
<evidence type="ECO:0000256" key="2">
    <source>
        <dbReference type="ARBA" id="ARBA00022448"/>
    </source>
</evidence>
<dbReference type="Pfam" id="PF00593">
    <property type="entry name" value="TonB_dep_Rec_b-barrel"/>
    <property type="match status" value="1"/>
</dbReference>
<keyword evidence="9" id="KW-0998">Cell outer membrane</keyword>
<feature type="domain" description="TonB-dependent receptor-like beta-barrel" evidence="10">
    <location>
        <begin position="304"/>
        <end position="757"/>
    </location>
</feature>
<accession>A0A381Y8Z9</accession>